<name>A0ABP1QFG6_9HEXA</name>
<keyword evidence="1" id="KW-1133">Transmembrane helix</keyword>
<comment type="caution">
    <text evidence="2">The sequence shown here is derived from an EMBL/GenBank/DDBJ whole genome shotgun (WGS) entry which is preliminary data.</text>
</comment>
<dbReference type="EMBL" id="CAXLJM020000030">
    <property type="protein sequence ID" value="CAL8097898.1"/>
    <property type="molecule type" value="Genomic_DNA"/>
</dbReference>
<organism evidence="2 3">
    <name type="scientific">Orchesella dallaii</name>
    <dbReference type="NCBI Taxonomy" id="48710"/>
    <lineage>
        <taxon>Eukaryota</taxon>
        <taxon>Metazoa</taxon>
        <taxon>Ecdysozoa</taxon>
        <taxon>Arthropoda</taxon>
        <taxon>Hexapoda</taxon>
        <taxon>Collembola</taxon>
        <taxon>Entomobryomorpha</taxon>
        <taxon>Entomobryoidea</taxon>
        <taxon>Orchesellidae</taxon>
        <taxon>Orchesellinae</taxon>
        <taxon>Orchesella</taxon>
    </lineage>
</organism>
<gene>
    <name evidence="2" type="ORF">ODALV1_LOCUS9777</name>
</gene>
<sequence length="251" mass="28802">MGFGEAFINLQLIFQKLIDTPIMYDPQNEKFISNPKLKTIWKMPIYHPSISSVFCYYLYCIYRILRIYRSYKETGNINPPEILFHGLALCLETFTMITVYSFEKNPEGFGFVKTQILRIRGIKHNGWPNSKRLPDLQELVTYGFAVGYFNFPIAALIAPFLLDQDPINAELKDVLPPIPRRIFASFLCATTVFYSALVNGTFLLGLMTCCYALEKLTEMNLKLSLGESGERNSSRLEQNIQTILEAILHLV</sequence>
<feature type="transmembrane region" description="Helical" evidence="1">
    <location>
        <begin position="45"/>
        <end position="65"/>
    </location>
</feature>
<feature type="transmembrane region" description="Helical" evidence="1">
    <location>
        <begin position="139"/>
        <end position="162"/>
    </location>
</feature>
<keyword evidence="1" id="KW-0812">Transmembrane</keyword>
<accession>A0ABP1QFG6</accession>
<keyword evidence="3" id="KW-1185">Reference proteome</keyword>
<reference evidence="2 3" key="1">
    <citation type="submission" date="2024-08" db="EMBL/GenBank/DDBJ databases">
        <authorList>
            <person name="Cucini C."/>
            <person name="Frati F."/>
        </authorList>
    </citation>
    <scope>NUCLEOTIDE SEQUENCE [LARGE SCALE GENOMIC DNA]</scope>
</reference>
<dbReference type="Proteomes" id="UP001642540">
    <property type="component" value="Unassembled WGS sequence"/>
</dbReference>
<evidence type="ECO:0000256" key="1">
    <source>
        <dbReference type="SAM" id="Phobius"/>
    </source>
</evidence>
<evidence type="ECO:0000313" key="3">
    <source>
        <dbReference type="Proteomes" id="UP001642540"/>
    </source>
</evidence>
<keyword evidence="1" id="KW-0472">Membrane</keyword>
<protein>
    <submittedName>
        <fullName evidence="2">Uncharacterized protein</fullName>
    </submittedName>
</protein>
<feature type="transmembrane region" description="Helical" evidence="1">
    <location>
        <begin position="182"/>
        <end position="213"/>
    </location>
</feature>
<evidence type="ECO:0000313" key="2">
    <source>
        <dbReference type="EMBL" id="CAL8097898.1"/>
    </source>
</evidence>
<proteinExistence type="predicted"/>